<dbReference type="SUPFAM" id="SSF54637">
    <property type="entry name" value="Thioesterase/thiol ester dehydrase-isomerase"/>
    <property type="match status" value="1"/>
</dbReference>
<protein>
    <submittedName>
        <fullName evidence="1">Thioesterase</fullName>
    </submittedName>
</protein>
<proteinExistence type="predicted"/>
<dbReference type="OrthoDB" id="9799036at2"/>
<sequence>MFTETITPRFSETDVLGHINNTVLPVWFEAARAPIFRFFTPDLNPYEWKLIIAKVEVSFVGELFYGHDVTVKTSVEHIGSSSFVLRQEAWQQDNCCAVGKTVLVRYDFANKCSQKLNEQERADLTAHLIAEE</sequence>
<dbReference type="RefSeq" id="WP_054552415.1">
    <property type="nucleotide sequence ID" value="NZ_JAQPZV010000006.1"/>
</dbReference>
<dbReference type="STRING" id="570156.AOG27_07600"/>
<comment type="caution">
    <text evidence="1">The sequence shown here is derived from an EMBL/GenBank/DDBJ whole genome shotgun (WGS) entry which is preliminary data.</text>
</comment>
<dbReference type="CDD" id="cd00586">
    <property type="entry name" value="4HBT"/>
    <property type="match status" value="1"/>
</dbReference>
<accession>A0A0P7EGA6</accession>
<dbReference type="EMBL" id="LJTC01000004">
    <property type="protein sequence ID" value="KPM84159.1"/>
    <property type="molecule type" value="Genomic_DNA"/>
</dbReference>
<dbReference type="Pfam" id="PF13279">
    <property type="entry name" value="4HBT_2"/>
    <property type="match status" value="1"/>
</dbReference>
<evidence type="ECO:0000313" key="1">
    <source>
        <dbReference type="EMBL" id="KPM84159.1"/>
    </source>
</evidence>
<name>A0A0P7EGA6_9GAMM</name>
<dbReference type="Proteomes" id="UP000050378">
    <property type="component" value="Unassembled WGS sequence"/>
</dbReference>
<dbReference type="AlphaFoldDB" id="A0A0P7EGA6"/>
<dbReference type="PATRIC" id="fig|570156.3.peg.2576"/>
<dbReference type="InterPro" id="IPR029069">
    <property type="entry name" value="HotDog_dom_sf"/>
</dbReference>
<gene>
    <name evidence="1" type="ORF">AOG27_07600</name>
</gene>
<evidence type="ECO:0000313" key="2">
    <source>
        <dbReference type="Proteomes" id="UP000050378"/>
    </source>
</evidence>
<reference evidence="1 2" key="1">
    <citation type="submission" date="2015-09" db="EMBL/GenBank/DDBJ databases">
        <title>Draft Genome Sequence of Pseudoalteromonas lipolytica UCD-48B.</title>
        <authorList>
            <person name="Krusor M."/>
            <person name="Coil D.A."/>
            <person name="Lang J.M."/>
            <person name="Eisen J.A."/>
            <person name="Alexiev A."/>
        </authorList>
    </citation>
    <scope>NUCLEOTIDE SEQUENCE [LARGE SCALE GENOMIC DNA]</scope>
    <source>
        <strain evidence="1 2">UCD-48B</strain>
    </source>
</reference>
<organism evidence="1 2">
    <name type="scientific">Pseudoalteromonas lipolytica</name>
    <dbReference type="NCBI Taxonomy" id="570156"/>
    <lineage>
        <taxon>Bacteria</taxon>
        <taxon>Pseudomonadati</taxon>
        <taxon>Pseudomonadota</taxon>
        <taxon>Gammaproteobacteria</taxon>
        <taxon>Alteromonadales</taxon>
        <taxon>Pseudoalteromonadaceae</taxon>
        <taxon>Pseudoalteromonas</taxon>
    </lineage>
</organism>
<dbReference type="Gene3D" id="3.10.129.10">
    <property type="entry name" value="Hotdog Thioesterase"/>
    <property type="match status" value="1"/>
</dbReference>